<dbReference type="Gene3D" id="3.40.50.11350">
    <property type="match status" value="1"/>
</dbReference>
<sequence>AAVMMYAFNGTHDTLTLTEQEMQYVYHVHKKEVSFESKATKAMVSCPNRYIFVNTHTYGRHHNQLQEFMNIIMWAALLNRTAVLGWFRIGKKWMDPAELYDFSTVAQRYCVVTTDVMHQQLNRTGLLGGGSYACYGQCVRDTPLRHLSRHLRLLKQSPRLPPYFSWMDHESVMRRVVPLIRAAHADLVVLGGAYAFFLRRGLVHHAAIYALLRPSLRVQQRVDAFLRHSFTTRSRFFAVHVRHRELMCNKEMDVHLPALRRYTEMRPEEEQQLRAQCNISIPYLAALHASLGLQLFAFPLFVAHDSQDLYTVQLLAAHGARLYDKEHYAQFEDCAEGLCALAVDYFLLTKGEYFSGNALSSVSQNVCFARLGRGMACHGMGPALIRMLSRDAQDI</sequence>
<organism evidence="1 2">
    <name type="scientific">Trypanosoma theileri</name>
    <dbReference type="NCBI Taxonomy" id="67003"/>
    <lineage>
        <taxon>Eukaryota</taxon>
        <taxon>Discoba</taxon>
        <taxon>Euglenozoa</taxon>
        <taxon>Kinetoplastea</taxon>
        <taxon>Metakinetoplastina</taxon>
        <taxon>Trypanosomatida</taxon>
        <taxon>Trypanosomatidae</taxon>
        <taxon>Trypanosoma</taxon>
    </lineage>
</organism>
<dbReference type="AlphaFoldDB" id="A0A1X0NE31"/>
<dbReference type="EMBL" id="NBCO01000142">
    <property type="protein sequence ID" value="ORC80832.1"/>
    <property type="molecule type" value="Genomic_DNA"/>
</dbReference>
<feature type="non-terminal residue" evidence="1">
    <location>
        <position position="1"/>
    </location>
</feature>
<dbReference type="Proteomes" id="UP000192257">
    <property type="component" value="Unassembled WGS sequence"/>
</dbReference>
<dbReference type="GeneID" id="39991669"/>
<evidence type="ECO:0008006" key="3">
    <source>
        <dbReference type="Google" id="ProtNLM"/>
    </source>
</evidence>
<name>A0A1X0NE31_9TRYP</name>
<dbReference type="OrthoDB" id="262657at2759"/>
<protein>
    <recommendedName>
        <fullName evidence="3">O-fucosyltransferase family protein</fullName>
    </recommendedName>
</protein>
<keyword evidence="2" id="KW-1185">Reference proteome</keyword>
<comment type="caution">
    <text evidence="1">The sequence shown here is derived from an EMBL/GenBank/DDBJ whole genome shotgun (WGS) entry which is preliminary data.</text>
</comment>
<accession>A0A1X0NE31</accession>
<evidence type="ECO:0000313" key="1">
    <source>
        <dbReference type="EMBL" id="ORC80832.1"/>
    </source>
</evidence>
<evidence type="ECO:0000313" key="2">
    <source>
        <dbReference type="Proteomes" id="UP000192257"/>
    </source>
</evidence>
<reference evidence="1 2" key="1">
    <citation type="submission" date="2017-03" db="EMBL/GenBank/DDBJ databases">
        <title>An alternative strategy for trypanosome survival in the mammalian bloodstream revealed through genome and transcriptome analysis of the ubiquitous bovine parasite Trypanosoma (Megatrypanum) theileri.</title>
        <authorList>
            <person name="Kelly S."/>
            <person name="Ivens A."/>
            <person name="Mott A."/>
            <person name="O'Neill E."/>
            <person name="Emms D."/>
            <person name="Macleod O."/>
            <person name="Voorheis P."/>
            <person name="Matthews J."/>
            <person name="Matthews K."/>
            <person name="Carrington M."/>
        </authorList>
    </citation>
    <scope>NUCLEOTIDE SEQUENCE [LARGE SCALE GENOMIC DNA]</scope>
    <source>
        <strain evidence="1">Edinburgh</strain>
    </source>
</reference>
<dbReference type="VEuPathDB" id="TriTrypDB:TM35_001421000"/>
<proteinExistence type="predicted"/>
<gene>
    <name evidence="1" type="ORF">TM35_001421000</name>
</gene>
<dbReference type="RefSeq" id="XP_028876814.1">
    <property type="nucleotide sequence ID" value="XM_029031889.1"/>
</dbReference>